<protein>
    <recommendedName>
        <fullName evidence="2">N-acetylmuramoyl-L-alanine amidase</fullName>
        <ecNumber evidence="2">3.5.1.28</ecNumber>
    </recommendedName>
</protein>
<name>A0AAD4MH16_9BILA</name>
<dbReference type="Pfam" id="PF01510">
    <property type="entry name" value="Amidase_2"/>
    <property type="match status" value="1"/>
</dbReference>
<dbReference type="InterPro" id="IPR036505">
    <property type="entry name" value="Amidase/PGRP_sf"/>
</dbReference>
<dbReference type="PANTHER" id="PTHR30417:SF1">
    <property type="entry name" value="N-ACETYLMURAMOYL-L-ALANINE AMIDASE AMID"/>
    <property type="match status" value="1"/>
</dbReference>
<keyword evidence="4" id="KW-0961">Cell wall biogenesis/degradation</keyword>
<feature type="domain" description="N-acetylmuramoyl-L-alanine amidase" evidence="5">
    <location>
        <begin position="58"/>
        <end position="157"/>
    </location>
</feature>
<dbReference type="SUPFAM" id="SSF55846">
    <property type="entry name" value="N-acetylmuramoyl-L-alanine amidase-like"/>
    <property type="match status" value="1"/>
</dbReference>
<comment type="catalytic activity">
    <reaction evidence="1">
        <text>Hydrolyzes the link between N-acetylmuramoyl residues and L-amino acid residues in certain cell-wall glycopeptides.</text>
        <dbReference type="EC" id="3.5.1.28"/>
    </reaction>
</comment>
<evidence type="ECO:0000256" key="1">
    <source>
        <dbReference type="ARBA" id="ARBA00001561"/>
    </source>
</evidence>
<evidence type="ECO:0000256" key="4">
    <source>
        <dbReference type="ARBA" id="ARBA00023316"/>
    </source>
</evidence>
<gene>
    <name evidence="6" type="ORF">DdX_20183</name>
</gene>
<dbReference type="AlphaFoldDB" id="A0AAD4MH16"/>
<evidence type="ECO:0000256" key="3">
    <source>
        <dbReference type="ARBA" id="ARBA00022801"/>
    </source>
</evidence>
<accession>A0AAD4MH16</accession>
<proteinExistence type="predicted"/>
<evidence type="ECO:0000259" key="5">
    <source>
        <dbReference type="Pfam" id="PF01510"/>
    </source>
</evidence>
<dbReference type="GO" id="GO:0009254">
    <property type="term" value="P:peptidoglycan turnover"/>
    <property type="evidence" value="ECO:0007669"/>
    <property type="project" value="TreeGrafter"/>
</dbReference>
<organism evidence="6 7">
    <name type="scientific">Ditylenchus destructor</name>
    <dbReference type="NCBI Taxonomy" id="166010"/>
    <lineage>
        <taxon>Eukaryota</taxon>
        <taxon>Metazoa</taxon>
        <taxon>Ecdysozoa</taxon>
        <taxon>Nematoda</taxon>
        <taxon>Chromadorea</taxon>
        <taxon>Rhabditida</taxon>
        <taxon>Tylenchina</taxon>
        <taxon>Tylenchomorpha</taxon>
        <taxon>Sphaerularioidea</taxon>
        <taxon>Anguinidae</taxon>
        <taxon>Anguininae</taxon>
        <taxon>Ditylenchus</taxon>
    </lineage>
</organism>
<dbReference type="CDD" id="cd06583">
    <property type="entry name" value="PGRP"/>
    <property type="match status" value="1"/>
</dbReference>
<comment type="caution">
    <text evidence="6">The sequence shown here is derived from an EMBL/GenBank/DDBJ whole genome shotgun (WGS) entry which is preliminary data.</text>
</comment>
<dbReference type="EMBL" id="JAKKPZ010000528">
    <property type="protein sequence ID" value="KAI1694291.1"/>
    <property type="molecule type" value="Genomic_DNA"/>
</dbReference>
<dbReference type="GO" id="GO:0009253">
    <property type="term" value="P:peptidoglycan catabolic process"/>
    <property type="evidence" value="ECO:0007669"/>
    <property type="project" value="InterPro"/>
</dbReference>
<keyword evidence="7" id="KW-1185">Reference proteome</keyword>
<dbReference type="EC" id="3.5.1.28" evidence="2"/>
<reference evidence="6" key="1">
    <citation type="submission" date="2022-01" db="EMBL/GenBank/DDBJ databases">
        <title>Genome Sequence Resource for Two Populations of Ditylenchus destructor, the Migratory Endoparasitic Phytonematode.</title>
        <authorList>
            <person name="Zhang H."/>
            <person name="Lin R."/>
            <person name="Xie B."/>
        </authorList>
    </citation>
    <scope>NUCLEOTIDE SEQUENCE</scope>
    <source>
        <strain evidence="6">BazhouSP</strain>
    </source>
</reference>
<keyword evidence="3" id="KW-0378">Hydrolase</keyword>
<dbReference type="Gene3D" id="3.40.80.10">
    <property type="entry name" value="Peptidoglycan recognition protein-like"/>
    <property type="match status" value="2"/>
</dbReference>
<dbReference type="PANTHER" id="PTHR30417">
    <property type="entry name" value="N-ACETYLMURAMOYL-L-ALANINE AMIDASE AMID"/>
    <property type="match status" value="1"/>
</dbReference>
<dbReference type="Proteomes" id="UP001201812">
    <property type="component" value="Unassembled WGS sequence"/>
</dbReference>
<sequence>MDTFTSIPIDKVFPGVFLAIFLTPIQIGPQKLKGYSVDYFPPPNESRNHYKNRDTTVPVKYLIMHFTVLNFMETLDKFTNNETENRVSAHYVISEREGEIKGGQIVQNVNNGSEKFDEQQFEICGKLSQYLCNDLNINPKNVLGHQDIAPNRKTDPGVWFDWERLFKDCGVGAWLTQEEMDRDYIEQHYHPTERLPLDGAVDPALFLRLLKKYGYGYVTDKVIEKVGREGISPEALEDIAPTIRAFKTHFSANQKPEMINDQITAIDQYWAWALVAKYC</sequence>
<dbReference type="InterPro" id="IPR051206">
    <property type="entry name" value="NAMLAA_amidase_2"/>
</dbReference>
<dbReference type="GO" id="GO:0071555">
    <property type="term" value="P:cell wall organization"/>
    <property type="evidence" value="ECO:0007669"/>
    <property type="project" value="UniProtKB-KW"/>
</dbReference>
<evidence type="ECO:0000313" key="7">
    <source>
        <dbReference type="Proteomes" id="UP001201812"/>
    </source>
</evidence>
<dbReference type="InterPro" id="IPR002502">
    <property type="entry name" value="Amidase_domain"/>
</dbReference>
<evidence type="ECO:0000313" key="6">
    <source>
        <dbReference type="EMBL" id="KAI1694291.1"/>
    </source>
</evidence>
<evidence type="ECO:0000256" key="2">
    <source>
        <dbReference type="ARBA" id="ARBA00011901"/>
    </source>
</evidence>
<dbReference type="GO" id="GO:0008745">
    <property type="term" value="F:N-acetylmuramoyl-L-alanine amidase activity"/>
    <property type="evidence" value="ECO:0007669"/>
    <property type="project" value="UniProtKB-EC"/>
</dbReference>